<proteinExistence type="predicted"/>
<name>A0A1I8EIQ3_WUCBA</name>
<dbReference type="Gene3D" id="1.10.287.70">
    <property type="match status" value="1"/>
</dbReference>
<feature type="compositionally biased region" description="Low complexity" evidence="1">
    <location>
        <begin position="200"/>
        <end position="214"/>
    </location>
</feature>
<feature type="region of interest" description="Disordered" evidence="1">
    <location>
        <begin position="187"/>
        <end position="214"/>
    </location>
</feature>
<feature type="transmembrane region" description="Helical" evidence="2">
    <location>
        <begin position="96"/>
        <end position="117"/>
    </location>
</feature>
<dbReference type="AlphaFoldDB" id="A0A1I8EIQ3"/>
<organism evidence="4">
    <name type="scientific">Wuchereria bancrofti</name>
    <dbReference type="NCBI Taxonomy" id="6293"/>
    <lineage>
        <taxon>Eukaryota</taxon>
        <taxon>Metazoa</taxon>
        <taxon>Ecdysozoa</taxon>
        <taxon>Nematoda</taxon>
        <taxon>Chromadorea</taxon>
        <taxon>Rhabditida</taxon>
        <taxon>Spirurina</taxon>
        <taxon>Spiruromorpha</taxon>
        <taxon>Filarioidea</taxon>
        <taxon>Onchocercidae</taxon>
        <taxon>Wuchereria</taxon>
    </lineage>
</organism>
<dbReference type="SUPFAM" id="SSF81324">
    <property type="entry name" value="Voltage-gated potassium channels"/>
    <property type="match status" value="1"/>
</dbReference>
<evidence type="ECO:0000259" key="3">
    <source>
        <dbReference type="Pfam" id="PF07885"/>
    </source>
</evidence>
<sequence>MIAIAVSGRHLNTLIASWRRKLETFQVRNWNREVNLENNKDREKEKNEEASSGYVTIIIIGTFLLMYYSIDFINGLYYNFLCLAAIDFGQLIPERIALLPITFVYVCVGLALATIAIDVGAKYAKNYNILAKGLKMLRQQKFGSVVKRSVQEVLHAVGSKCGIEPSVIDEIDLDNLIEETIVQNEGRLPSPFTDEENPLSPSSTTTKSPNKSPSSIEELFKMYFALSHI</sequence>
<protein>
    <submittedName>
        <fullName evidence="4">Ion_trans_2 domain-containing protein</fullName>
    </submittedName>
</protein>
<dbReference type="Pfam" id="PF07885">
    <property type="entry name" value="Ion_trans_2"/>
    <property type="match status" value="1"/>
</dbReference>
<evidence type="ECO:0000313" key="4">
    <source>
        <dbReference type="WBParaSite" id="maker-PairedContig_234-snap-gene-0.10-mRNA-1"/>
    </source>
</evidence>
<accession>A0A1I8EIQ3</accession>
<dbReference type="WBParaSite" id="maker-PairedContig_234-snap-gene-0.10-mRNA-1">
    <property type="protein sequence ID" value="maker-PairedContig_234-snap-gene-0.10-mRNA-1"/>
    <property type="gene ID" value="maker-PairedContig_234-snap-gene-0.10"/>
</dbReference>
<keyword evidence="2" id="KW-1133">Transmembrane helix</keyword>
<keyword evidence="2" id="KW-0812">Transmembrane</keyword>
<feature type="transmembrane region" description="Helical" evidence="2">
    <location>
        <begin position="52"/>
        <end position="70"/>
    </location>
</feature>
<evidence type="ECO:0000256" key="1">
    <source>
        <dbReference type="SAM" id="MobiDB-lite"/>
    </source>
</evidence>
<feature type="domain" description="Potassium channel" evidence="3">
    <location>
        <begin position="56"/>
        <end position="123"/>
    </location>
</feature>
<dbReference type="InterPro" id="IPR013099">
    <property type="entry name" value="K_chnl_dom"/>
</dbReference>
<evidence type="ECO:0000256" key="2">
    <source>
        <dbReference type="SAM" id="Phobius"/>
    </source>
</evidence>
<keyword evidence="2" id="KW-0472">Membrane</keyword>
<reference evidence="4" key="1">
    <citation type="submission" date="2016-11" db="UniProtKB">
        <authorList>
            <consortium name="WormBaseParasite"/>
        </authorList>
    </citation>
    <scope>IDENTIFICATION</scope>
    <source>
        <strain evidence="4">pt0022</strain>
    </source>
</reference>